<protein>
    <submittedName>
        <fullName evidence="1">Uncharacterized protein</fullName>
    </submittedName>
</protein>
<gene>
    <name evidence="1" type="ORF">Patl1_06274</name>
</gene>
<dbReference type="Proteomes" id="UP001164250">
    <property type="component" value="Chromosome 3"/>
</dbReference>
<organism evidence="1 2">
    <name type="scientific">Pistacia atlantica</name>
    <dbReference type="NCBI Taxonomy" id="434234"/>
    <lineage>
        <taxon>Eukaryota</taxon>
        <taxon>Viridiplantae</taxon>
        <taxon>Streptophyta</taxon>
        <taxon>Embryophyta</taxon>
        <taxon>Tracheophyta</taxon>
        <taxon>Spermatophyta</taxon>
        <taxon>Magnoliopsida</taxon>
        <taxon>eudicotyledons</taxon>
        <taxon>Gunneridae</taxon>
        <taxon>Pentapetalae</taxon>
        <taxon>rosids</taxon>
        <taxon>malvids</taxon>
        <taxon>Sapindales</taxon>
        <taxon>Anacardiaceae</taxon>
        <taxon>Pistacia</taxon>
    </lineage>
</organism>
<evidence type="ECO:0000313" key="2">
    <source>
        <dbReference type="Proteomes" id="UP001164250"/>
    </source>
</evidence>
<comment type="caution">
    <text evidence="1">The sequence shown here is derived from an EMBL/GenBank/DDBJ whole genome shotgun (WGS) entry which is preliminary data.</text>
</comment>
<proteinExistence type="predicted"/>
<dbReference type="EMBL" id="CM047899">
    <property type="protein sequence ID" value="KAJ0101345.1"/>
    <property type="molecule type" value="Genomic_DNA"/>
</dbReference>
<evidence type="ECO:0000313" key="1">
    <source>
        <dbReference type="EMBL" id="KAJ0101345.1"/>
    </source>
</evidence>
<reference evidence="2" key="1">
    <citation type="journal article" date="2023" name="G3 (Bethesda)">
        <title>Genome assembly and association tests identify interacting loci associated with vigor, precocity, and sex in interspecific pistachio rootstocks.</title>
        <authorList>
            <person name="Palmer W."/>
            <person name="Jacygrad E."/>
            <person name="Sagayaradj S."/>
            <person name="Cavanaugh K."/>
            <person name="Han R."/>
            <person name="Bertier L."/>
            <person name="Beede B."/>
            <person name="Kafkas S."/>
            <person name="Golino D."/>
            <person name="Preece J."/>
            <person name="Michelmore R."/>
        </authorList>
    </citation>
    <scope>NUCLEOTIDE SEQUENCE [LARGE SCALE GENOMIC DNA]</scope>
</reference>
<accession>A0ACC1BQM8</accession>
<sequence>MPLKSDLIAPLLFDMLLMTDDDTQLMKRKFYSCDNRYHYYVTVKENTNCPSCFMSMTRDLQFVGLSKVVTGSEILQGILGKSATYMVTDDLCVTPVSMISGAKFLQKNVKDINVLEETVVDIENDEVLQLLEAPFQSNATLTNVFIVNKERERERESERESWNMI</sequence>
<name>A0ACC1BQM8_9ROSI</name>
<keyword evidence="2" id="KW-1185">Reference proteome</keyword>